<feature type="transmembrane region" description="Helical" evidence="14">
    <location>
        <begin position="457"/>
        <end position="477"/>
    </location>
</feature>
<evidence type="ECO:0000256" key="7">
    <source>
        <dbReference type="ARBA" id="ARBA00022692"/>
    </source>
</evidence>
<keyword evidence="7 14" id="KW-0812">Transmembrane</keyword>
<dbReference type="EMBL" id="MFSY01000091">
    <property type="protein sequence ID" value="OGI45183.1"/>
    <property type="molecule type" value="Genomic_DNA"/>
</dbReference>
<name>A0A1F6TJ71_9PROT</name>
<keyword evidence="8 12" id="KW-0630">Potassium</keyword>
<dbReference type="InterPro" id="IPR004772">
    <property type="entry name" value="TrkH"/>
</dbReference>
<evidence type="ECO:0000256" key="1">
    <source>
        <dbReference type="ARBA" id="ARBA00004429"/>
    </source>
</evidence>
<keyword evidence="4 12" id="KW-1003">Cell membrane</keyword>
<dbReference type="GO" id="GO:0046872">
    <property type="term" value="F:metal ion binding"/>
    <property type="evidence" value="ECO:0007669"/>
    <property type="project" value="UniProtKB-KW"/>
</dbReference>
<evidence type="ECO:0000313" key="15">
    <source>
        <dbReference type="EMBL" id="OGI45183.1"/>
    </source>
</evidence>
<keyword evidence="13" id="KW-0479">Metal-binding</keyword>
<gene>
    <name evidence="15" type="ORF">A2637_06930</name>
</gene>
<comment type="function">
    <text evidence="12">Low-affinity potassium transport system. Interacts with Trk system potassium uptake protein TrkA.</text>
</comment>
<evidence type="ECO:0000256" key="11">
    <source>
        <dbReference type="ARBA" id="ARBA00023136"/>
    </source>
</evidence>
<keyword evidence="11 12" id="KW-0472">Membrane</keyword>
<feature type="transmembrane region" description="Helical" evidence="14">
    <location>
        <begin position="227"/>
        <end position="254"/>
    </location>
</feature>
<dbReference type="GO" id="GO:0005886">
    <property type="term" value="C:plasma membrane"/>
    <property type="evidence" value="ECO:0007669"/>
    <property type="project" value="UniProtKB-SubCell"/>
</dbReference>
<sequence length="484" mass="51497">MQFAAIQRVMGLLLIIFSAAMLPSLALALSAADGSARPFLYAYAVTLLSGLALWLPARGARRELRLRDGFVVVTLFWGLLAFFGALPFLFAGVAPHMADAYFETMSGLTTTGSSVLSGLDRLPPSINLWRGLLEFLGGMGIVVLAVAILPLLGVGGMQLYKAETPGPMKENKLTPRIRETAKALWFIYLGLTVACAAALLAAGMTPLDAIVHSFTALSTGGFSTHDASIAFFQSATIEMILTLFMFLGGANFALHFMALHRREPRLYWQDSEFRAYLSLLAGATLVLAVYLYAAETYPDPLQALRYSVFQVVTMATTTGYMSADFGAWPAAAGALLMILSFFAGSAGSTAGGIKVVRAVLLLKQGVCELKRLIHPSAIVPLKLAGKSVPERTVAAVSAFFTAYLVIFAVIGLTVAALGVDLVTAFSAAAAALNNTGPGLGAVGPAVNFEQLPYAAKWVLSLAMLLGRLELFTLLVLFTPSFWRD</sequence>
<dbReference type="Proteomes" id="UP000179360">
    <property type="component" value="Unassembled WGS sequence"/>
</dbReference>
<dbReference type="PIRSF" id="PIRSF006247">
    <property type="entry name" value="TrkH"/>
    <property type="match status" value="1"/>
</dbReference>
<evidence type="ECO:0000256" key="8">
    <source>
        <dbReference type="ARBA" id="ARBA00022958"/>
    </source>
</evidence>
<evidence type="ECO:0000256" key="2">
    <source>
        <dbReference type="ARBA" id="ARBA00009137"/>
    </source>
</evidence>
<keyword evidence="5 12" id="KW-0997">Cell inner membrane</keyword>
<dbReference type="Pfam" id="PF02386">
    <property type="entry name" value="TrkH"/>
    <property type="match status" value="1"/>
</dbReference>
<comment type="caution">
    <text evidence="15">The sequence shown here is derived from an EMBL/GenBank/DDBJ whole genome shotgun (WGS) entry which is preliminary data.</text>
</comment>
<keyword evidence="6 12" id="KW-0633">Potassium transport</keyword>
<proteinExistence type="inferred from homology"/>
<feature type="transmembrane region" description="Helical" evidence="14">
    <location>
        <begin position="69"/>
        <end position="90"/>
    </location>
</feature>
<feature type="transmembrane region" description="Helical" evidence="14">
    <location>
        <begin position="135"/>
        <end position="162"/>
    </location>
</feature>
<feature type="binding site" evidence="13">
    <location>
        <position position="111"/>
    </location>
    <ligand>
        <name>K(+)</name>
        <dbReference type="ChEBI" id="CHEBI:29103"/>
    </ligand>
</feature>
<reference evidence="15 16" key="1">
    <citation type="journal article" date="2016" name="Nat. Commun.">
        <title>Thousands of microbial genomes shed light on interconnected biogeochemical processes in an aquifer system.</title>
        <authorList>
            <person name="Anantharaman K."/>
            <person name="Brown C.T."/>
            <person name="Hug L.A."/>
            <person name="Sharon I."/>
            <person name="Castelle C.J."/>
            <person name="Probst A.J."/>
            <person name="Thomas B.C."/>
            <person name="Singh A."/>
            <person name="Wilkins M.J."/>
            <person name="Karaoz U."/>
            <person name="Brodie E.L."/>
            <person name="Williams K.H."/>
            <person name="Hubbard S.S."/>
            <person name="Banfield J.F."/>
        </authorList>
    </citation>
    <scope>NUCLEOTIDE SEQUENCE [LARGE SCALE GENOMIC DNA]</scope>
</reference>
<evidence type="ECO:0000256" key="12">
    <source>
        <dbReference type="PIRNR" id="PIRNR006247"/>
    </source>
</evidence>
<dbReference type="STRING" id="1817764.A2637_06930"/>
<dbReference type="InterPro" id="IPR003445">
    <property type="entry name" value="Cat_transpt"/>
</dbReference>
<keyword evidence="9 14" id="KW-1133">Transmembrane helix</keyword>
<dbReference type="PANTHER" id="PTHR32024">
    <property type="entry name" value="TRK SYSTEM POTASSIUM UPTAKE PROTEIN TRKG-RELATED"/>
    <property type="match status" value="1"/>
</dbReference>
<protein>
    <recommendedName>
        <fullName evidence="12">Trk system potassium uptake protein</fullName>
    </recommendedName>
</protein>
<dbReference type="GO" id="GO:0015379">
    <property type="term" value="F:potassium:chloride symporter activity"/>
    <property type="evidence" value="ECO:0007669"/>
    <property type="project" value="InterPro"/>
</dbReference>
<dbReference type="NCBIfam" id="TIGR00933">
    <property type="entry name" value="2a38"/>
    <property type="match status" value="1"/>
</dbReference>
<evidence type="ECO:0000256" key="13">
    <source>
        <dbReference type="PIRSR" id="PIRSR006247-1"/>
    </source>
</evidence>
<feature type="transmembrane region" description="Helical" evidence="14">
    <location>
        <begin position="275"/>
        <end position="293"/>
    </location>
</feature>
<evidence type="ECO:0000256" key="9">
    <source>
        <dbReference type="ARBA" id="ARBA00022989"/>
    </source>
</evidence>
<feature type="transmembrane region" description="Helical" evidence="14">
    <location>
        <begin position="183"/>
        <end position="207"/>
    </location>
</feature>
<evidence type="ECO:0000256" key="6">
    <source>
        <dbReference type="ARBA" id="ARBA00022538"/>
    </source>
</evidence>
<feature type="transmembrane region" description="Helical" evidence="14">
    <location>
        <begin position="38"/>
        <end position="57"/>
    </location>
</feature>
<feature type="transmembrane region" description="Helical" evidence="14">
    <location>
        <begin position="330"/>
        <end position="353"/>
    </location>
</feature>
<feature type="binding site" evidence="13">
    <location>
        <position position="220"/>
    </location>
    <ligand>
        <name>K(+)</name>
        <dbReference type="ChEBI" id="CHEBI:29103"/>
    </ligand>
</feature>
<evidence type="ECO:0000313" key="16">
    <source>
        <dbReference type="Proteomes" id="UP000179360"/>
    </source>
</evidence>
<dbReference type="AlphaFoldDB" id="A0A1F6TJ71"/>
<feature type="transmembrane region" description="Helical" evidence="14">
    <location>
        <begin position="392"/>
        <end position="417"/>
    </location>
</feature>
<evidence type="ECO:0000256" key="4">
    <source>
        <dbReference type="ARBA" id="ARBA00022475"/>
    </source>
</evidence>
<feature type="binding site" evidence="13">
    <location>
        <position position="434"/>
    </location>
    <ligand>
        <name>K(+)</name>
        <dbReference type="ChEBI" id="CHEBI:29103"/>
    </ligand>
</feature>
<keyword evidence="10 12" id="KW-0406">Ion transport</keyword>
<evidence type="ECO:0000256" key="3">
    <source>
        <dbReference type="ARBA" id="ARBA00022448"/>
    </source>
</evidence>
<comment type="subcellular location">
    <subcellularLocation>
        <location evidence="1 12">Cell inner membrane</location>
        <topology evidence="1 12">Multi-pass membrane protein</topology>
    </subcellularLocation>
</comment>
<evidence type="ECO:0000256" key="5">
    <source>
        <dbReference type="ARBA" id="ARBA00022519"/>
    </source>
</evidence>
<evidence type="ECO:0000256" key="10">
    <source>
        <dbReference type="ARBA" id="ARBA00023065"/>
    </source>
</evidence>
<organism evidence="15 16">
    <name type="scientific">Candidatus Muproteobacteria bacterium RIFCSPHIGHO2_01_FULL_65_16</name>
    <dbReference type="NCBI Taxonomy" id="1817764"/>
    <lineage>
        <taxon>Bacteria</taxon>
        <taxon>Pseudomonadati</taxon>
        <taxon>Pseudomonadota</taxon>
        <taxon>Candidatus Muproteobacteria</taxon>
    </lineage>
</organism>
<feature type="binding site" evidence="13">
    <location>
        <position position="318"/>
    </location>
    <ligand>
        <name>K(+)</name>
        <dbReference type="ChEBI" id="CHEBI:29103"/>
    </ligand>
</feature>
<keyword evidence="3 12" id="KW-0813">Transport</keyword>
<feature type="binding site" evidence="13">
    <location>
        <position position="110"/>
    </location>
    <ligand>
        <name>K(+)</name>
        <dbReference type="ChEBI" id="CHEBI:29103"/>
    </ligand>
</feature>
<evidence type="ECO:0000256" key="14">
    <source>
        <dbReference type="SAM" id="Phobius"/>
    </source>
</evidence>
<comment type="similarity">
    <text evidence="2 12">Belongs to the TrkH potassium transport family.</text>
</comment>
<dbReference type="PANTHER" id="PTHR32024:SF2">
    <property type="entry name" value="TRK SYSTEM POTASSIUM UPTAKE PROTEIN TRKG-RELATED"/>
    <property type="match status" value="1"/>
</dbReference>
<feature type="binding site" evidence="13">
    <location>
        <position position="317"/>
    </location>
    <ligand>
        <name>K(+)</name>
        <dbReference type="ChEBI" id="CHEBI:29103"/>
    </ligand>
</feature>
<accession>A0A1F6TJ71</accession>